<dbReference type="InterPro" id="IPR006901">
    <property type="entry name" value="TrmK"/>
</dbReference>
<dbReference type="InterPro" id="IPR029063">
    <property type="entry name" value="SAM-dependent_MTases_sf"/>
</dbReference>
<protein>
    <submittedName>
        <fullName evidence="1">tRNA (Adenine(22)-N(1))-methyltransferase TrmK</fullName>
    </submittedName>
</protein>
<dbReference type="Gene3D" id="1.10.287.1890">
    <property type="match status" value="1"/>
</dbReference>
<dbReference type="PANTHER" id="PTHR38451">
    <property type="entry name" value="TRNA (ADENINE(22)-N(1))-METHYLTRANSFERASE"/>
    <property type="match status" value="1"/>
</dbReference>
<reference evidence="1 2" key="1">
    <citation type="submission" date="2022-01" db="EMBL/GenBank/DDBJ databases">
        <title>Alkalihalobacillus sp. EGI L200015, a novel bacterium isolated from a salt lake sediment.</title>
        <authorList>
            <person name="Gao L."/>
            <person name="Fang B.-Z."/>
            <person name="Li W.-J."/>
        </authorList>
    </citation>
    <scope>NUCLEOTIDE SEQUENCE [LARGE SCALE GENOMIC DNA]</scope>
    <source>
        <strain evidence="1 2">KCTC 12718</strain>
    </source>
</reference>
<dbReference type="RefSeq" id="WP_236333979.1">
    <property type="nucleotide sequence ID" value="NZ_JAKIJS010000001.1"/>
</dbReference>
<dbReference type="Gene3D" id="3.40.50.150">
    <property type="entry name" value="Vaccinia Virus protein VP39"/>
    <property type="match status" value="1"/>
</dbReference>
<dbReference type="PIRSF" id="PIRSF018637">
    <property type="entry name" value="TrmK"/>
    <property type="match status" value="1"/>
</dbReference>
<evidence type="ECO:0000313" key="2">
    <source>
        <dbReference type="Proteomes" id="UP001649381"/>
    </source>
</evidence>
<dbReference type="Pfam" id="PF04816">
    <property type="entry name" value="TrmK"/>
    <property type="match status" value="1"/>
</dbReference>
<keyword evidence="2" id="KW-1185">Reference proteome</keyword>
<organism evidence="1 2">
    <name type="scientific">Pseudalkalibacillus berkeleyi</name>
    <dbReference type="NCBI Taxonomy" id="1069813"/>
    <lineage>
        <taxon>Bacteria</taxon>
        <taxon>Bacillati</taxon>
        <taxon>Bacillota</taxon>
        <taxon>Bacilli</taxon>
        <taxon>Bacillales</taxon>
        <taxon>Fictibacillaceae</taxon>
        <taxon>Pseudalkalibacillus</taxon>
    </lineage>
</organism>
<comment type="caution">
    <text evidence="1">The sequence shown here is derived from an EMBL/GenBank/DDBJ whole genome shotgun (WGS) entry which is preliminary data.</text>
</comment>
<dbReference type="PANTHER" id="PTHR38451:SF1">
    <property type="entry name" value="TRNA (ADENINE(22)-N(1))-METHYLTRANSFERASE"/>
    <property type="match status" value="1"/>
</dbReference>
<name>A0ABS9H2C8_9BACL</name>
<dbReference type="SUPFAM" id="SSF53335">
    <property type="entry name" value="S-adenosyl-L-methionine-dependent methyltransferases"/>
    <property type="match status" value="1"/>
</dbReference>
<accession>A0ABS9H2C8</accession>
<gene>
    <name evidence="1" type="ORF">L2716_09460</name>
</gene>
<evidence type="ECO:0000313" key="1">
    <source>
        <dbReference type="EMBL" id="MCF6137948.1"/>
    </source>
</evidence>
<proteinExistence type="predicted"/>
<sequence>MIVLSERLKKVTTYIPIESVIADIGSDHAYLPCYAVQNGLIKSAIAGEVNQGPFDSALSQVKALRLENQIEVRLGDGLEVVSPNEVNVVVIAGMGGQLISNILNRGKARLEEVHRLILQPNMGAKFIREWLEANGWALITESILEEDEKIYEILVAERTETTNPLSDAERLLGPFLMREKNETFIKKWEREQMNWKRIVNQLEQANPSEEIIDRKRDVLKKIQIVSEALK</sequence>
<dbReference type="EMBL" id="JAKIJS010000001">
    <property type="protein sequence ID" value="MCF6137948.1"/>
    <property type="molecule type" value="Genomic_DNA"/>
</dbReference>
<dbReference type="Proteomes" id="UP001649381">
    <property type="component" value="Unassembled WGS sequence"/>
</dbReference>